<dbReference type="GO" id="GO:0019350">
    <property type="term" value="P:teichoic acid biosynthetic process"/>
    <property type="evidence" value="ECO:0007669"/>
    <property type="project" value="UniProtKB-KW"/>
</dbReference>
<dbReference type="InterPro" id="IPR043148">
    <property type="entry name" value="TagF_C"/>
</dbReference>
<evidence type="ECO:0000313" key="8">
    <source>
        <dbReference type="Proteomes" id="UP000005710"/>
    </source>
</evidence>
<name>K6PZY6_9FIRM</name>
<evidence type="ECO:0000256" key="5">
    <source>
        <dbReference type="ARBA" id="ARBA00022944"/>
    </source>
</evidence>
<comment type="subcellular location">
    <subcellularLocation>
        <location evidence="1">Cell membrane</location>
        <topology evidence="1">Peripheral membrane protein</topology>
    </subcellularLocation>
</comment>
<reference evidence="7" key="2">
    <citation type="submission" date="2012-10" db="EMBL/GenBank/DDBJ databases">
        <title>Improved high-quality draft of Thermaerobacter subterraneus C21, DSM 13965.</title>
        <authorList>
            <consortium name="DOE Joint Genome Institute"/>
            <person name="Eisen J."/>
            <person name="Huntemann M."/>
            <person name="Wei C.-L."/>
            <person name="Han J."/>
            <person name="Detter J.C."/>
            <person name="Han C."/>
            <person name="Tapia R."/>
            <person name="Chen A."/>
            <person name="Kyrpides N."/>
            <person name="Mavromatis K."/>
            <person name="Markowitz V."/>
            <person name="Szeto E."/>
            <person name="Ivanova N."/>
            <person name="Mikhailova N."/>
            <person name="Ovchinnikova G."/>
            <person name="Pagani I."/>
            <person name="Pati A."/>
            <person name="Goodwin L."/>
            <person name="Nordberg H.P."/>
            <person name="Cantor M.N."/>
            <person name="Hua S.X."/>
            <person name="Woyke T."/>
            <person name="Eisen J."/>
            <person name="Klenk H.-P."/>
        </authorList>
    </citation>
    <scope>NUCLEOTIDE SEQUENCE [LARGE SCALE GENOMIC DNA]</scope>
    <source>
        <strain evidence="7">DSM 13965</strain>
    </source>
</reference>
<evidence type="ECO:0000256" key="1">
    <source>
        <dbReference type="ARBA" id="ARBA00004202"/>
    </source>
</evidence>
<dbReference type="InterPro" id="IPR043149">
    <property type="entry name" value="TagF_N"/>
</dbReference>
<dbReference type="InterPro" id="IPR007554">
    <property type="entry name" value="Glycerophosphate_synth"/>
</dbReference>
<organism evidence="7 8">
    <name type="scientific">Thermaerobacter subterraneus DSM 13965</name>
    <dbReference type="NCBI Taxonomy" id="867903"/>
    <lineage>
        <taxon>Bacteria</taxon>
        <taxon>Bacillati</taxon>
        <taxon>Bacillota</taxon>
        <taxon>Clostridia</taxon>
        <taxon>Eubacteriales</taxon>
        <taxon>Clostridiales Family XVII. Incertae Sedis</taxon>
        <taxon>Thermaerobacter</taxon>
    </lineage>
</organism>
<dbReference type="eggNOG" id="COG1887">
    <property type="taxonomic scope" value="Bacteria"/>
</dbReference>
<evidence type="ECO:0000313" key="7">
    <source>
        <dbReference type="EMBL" id="EKP94179.1"/>
    </source>
</evidence>
<keyword evidence="3" id="KW-1003">Cell membrane</keyword>
<keyword evidence="8" id="KW-1185">Reference proteome</keyword>
<dbReference type="RefSeq" id="WP_006904185.1">
    <property type="nucleotide sequence ID" value="NZ_JH976535.1"/>
</dbReference>
<keyword evidence="6" id="KW-0472">Membrane</keyword>
<dbReference type="STRING" id="867903.ThesuDRAFT_01908"/>
<dbReference type="GO" id="GO:0047355">
    <property type="term" value="F:CDP-glycerol glycerophosphotransferase activity"/>
    <property type="evidence" value="ECO:0007669"/>
    <property type="project" value="InterPro"/>
</dbReference>
<sequence>MSWIWRVGRRLAGVAERLLVLLDALVPKKRQVLFSASNGWTYSDNARYLYEYMAARGGERLIWWFHDRDLVRWAEQRGMEAVFARSLRGLWTALRSGVWVMDHGPLLPAWDPRRRITVQLWHGVGPKREPARTAPERVVRKQREFFARYDLVTTPSREVAPEWGTTIPLKPGALVLDGYPRHDALLRDTREAARARIARALGMAAEALPEPVVLYAPTWREQGIEAEPDWDRLAPLLERAGALVLLRTHPLYSRWRPARVGGRLRPFHRDVAPDIYEYLAGVDVLITDYSSLGVDLLVLRRPIIFYVPDLHEYDEARGVHWPFPDGFPGDVARTMDELAAVLEHVLLHGRLTEAGARRQEELYARYFAQPPGQACARLAGRIEELMNRRWPPRRAGSTRR</sequence>
<proteinExistence type="inferred from homology"/>
<dbReference type="PANTHER" id="PTHR37316">
    <property type="entry name" value="TEICHOIC ACID GLYCEROL-PHOSPHATE PRIMASE"/>
    <property type="match status" value="1"/>
</dbReference>
<dbReference type="GO" id="GO:0005886">
    <property type="term" value="C:plasma membrane"/>
    <property type="evidence" value="ECO:0007669"/>
    <property type="project" value="UniProtKB-SubCell"/>
</dbReference>
<evidence type="ECO:0000256" key="4">
    <source>
        <dbReference type="ARBA" id="ARBA00022679"/>
    </source>
</evidence>
<dbReference type="HOGENOM" id="CLU_029598_1_1_9"/>
<dbReference type="Proteomes" id="UP000005710">
    <property type="component" value="Unassembled WGS sequence"/>
</dbReference>
<comment type="caution">
    <text evidence="7">The sequence shown here is derived from an EMBL/GenBank/DDBJ whole genome shotgun (WGS) entry which is preliminary data.</text>
</comment>
<keyword evidence="4 7" id="KW-0808">Transferase</keyword>
<dbReference type="OrthoDB" id="9807097at2"/>
<gene>
    <name evidence="7" type="ORF">ThesuDRAFT_01908</name>
</gene>
<dbReference type="AlphaFoldDB" id="K6PZY6"/>
<reference evidence="7" key="1">
    <citation type="submission" date="2010-10" db="EMBL/GenBank/DDBJ databases">
        <authorList>
            <consortium name="US DOE Joint Genome Institute (JGI-PGF)"/>
            <person name="Lucas S."/>
            <person name="Copeland A."/>
            <person name="Lapidus A."/>
            <person name="Bruce D."/>
            <person name="Goodwin L."/>
            <person name="Pitluck S."/>
            <person name="Kyrpides N."/>
            <person name="Mavromatis K."/>
            <person name="Detter J.C."/>
            <person name="Han C."/>
            <person name="Land M."/>
            <person name="Hauser L."/>
            <person name="Markowitz V."/>
            <person name="Cheng J.-F."/>
            <person name="Hugenholtz P."/>
            <person name="Woyke T."/>
            <person name="Wu D."/>
            <person name="Pukall R."/>
            <person name="Wahrenburg C."/>
            <person name="Brambilla E."/>
            <person name="Klenk H.-P."/>
            <person name="Eisen J.A."/>
        </authorList>
    </citation>
    <scope>NUCLEOTIDE SEQUENCE [LARGE SCALE GENOMIC DNA]</scope>
    <source>
        <strain evidence="7">DSM 13965</strain>
    </source>
</reference>
<evidence type="ECO:0000256" key="6">
    <source>
        <dbReference type="ARBA" id="ARBA00023136"/>
    </source>
</evidence>
<keyword evidence="5" id="KW-0777">Teichoic acid biosynthesis</keyword>
<dbReference type="Gene3D" id="3.40.50.11820">
    <property type="match status" value="1"/>
</dbReference>
<evidence type="ECO:0000256" key="3">
    <source>
        <dbReference type="ARBA" id="ARBA00022475"/>
    </source>
</evidence>
<dbReference type="PANTHER" id="PTHR37316:SF3">
    <property type="entry name" value="TEICHOIC ACID GLYCEROL-PHOSPHATE TRANSFERASE"/>
    <property type="match status" value="1"/>
</dbReference>
<protein>
    <submittedName>
        <fullName evidence="7">Glycosyl/glycerophosphate transferase, teichoic acid biosynthesis</fullName>
    </submittedName>
</protein>
<accession>K6PZY6</accession>
<evidence type="ECO:0000256" key="2">
    <source>
        <dbReference type="ARBA" id="ARBA00010488"/>
    </source>
</evidence>
<dbReference type="Pfam" id="PF04464">
    <property type="entry name" value="Glyphos_transf"/>
    <property type="match status" value="1"/>
</dbReference>
<comment type="similarity">
    <text evidence="2">Belongs to the CDP-glycerol glycerophosphotransferase family.</text>
</comment>
<dbReference type="InterPro" id="IPR051612">
    <property type="entry name" value="Teichoic_Acid_Biosynth"/>
</dbReference>
<dbReference type="EMBL" id="AENY02000003">
    <property type="protein sequence ID" value="EKP94179.1"/>
    <property type="molecule type" value="Genomic_DNA"/>
</dbReference>
<dbReference type="Gene3D" id="3.40.50.12580">
    <property type="match status" value="1"/>
</dbReference>
<dbReference type="SUPFAM" id="SSF53756">
    <property type="entry name" value="UDP-Glycosyltransferase/glycogen phosphorylase"/>
    <property type="match status" value="1"/>
</dbReference>